<sequence length="1605" mass="177988">MTSRPPLGVQQRQPQQHSLAGPGLSQRPAAHQRALSQQQQFLPPSPIRKETGSFEFTPPDYNDGANTRYPGQRRGGSRLKLELSHESLESITHTGIIESPNAIDTSKPFTPSRMMLPTDSSDLGDMSPHFSHLPTVDLDAPLPMPQRRLRITLPRRDPPPIPSTTTRKDVPPKPYQVEVPSAAPRYYTHGKVEARPRKGGTASTAGHLAPPPSIGYADFYPWMGNHPEDQFSENVIRQGHFDKPAFNPDTQLGKYAIFPSMKGANSSLHTLSAIFTAALGARRNNGQIASHSTFRYPPRVTVTDTKRELWLKDLANPASSLRRLARTIPHGLRNQALLEQCLNKRIPFERAVWLIQCVGANELRTCKRKGVSLAQSFAAEVRWIKDWTVSVQKFVENVLFSFDDKDWKARVQYVVLLATHLYEQYLLDRETYMEWLVSSFENSNQNRLPMWMLITEIYWKDLLKLRRYGRRLVTALISHHQLVFNHPDRDILQPLLSKTTTLLNTLILSSPENFVSPSVWSKYRDTIKACLPVGDTERHDAFAAIGSRNEQLMASGNRSQPAARHILVQWLDRNTQAPMSEEGPANSWNISKDKSALARALLEWCTSLYRPGKTKVYIAGQLLQHWSMLGLDVTTEILDFLDADPCAQKERKDHLYHLVCELVRSNDFSVPRYIQWLSARGGITNPEDILPDGPASTRLLAEIPPFGLSSEQRNLRSGMLRRASFSVDDEARDAEMALKLVRQSLGLPLDPADPIRQRKPRSINKISQQIQTASRALKAEIGRWLRDSVASTYGGKDKTGSSGPGASPTLFGSIRQILEAAEDLSMLADVLRSLISNACVEVLTAIANTVNRHFFIFSALGVSKGLFNDLSKKLRAVYLEQGPGARPLLVSLVSLAPRIPGMDELATQLRKDLALSSRQNPVDACSPVSDNMIARLQDDSNDLHEEIEKLLAAGTSVDRKTMENLFQTIIQRLHQSWGESAAKQRVCSVLLARLRVFDMPLFDALMAKWIAYLRTLTNRPSIDRIFPLLVSNGCLTMPTILASTSDSSTPTPITRVPTGGASWPQIVQITYRTRYMQETLKLLMNPLRPDYDLITPEEIYRFTNLQEQVLRENPKDMLALIGSAMAEYSFARAQNDTRGLPLDDPIIQERLSTLIKLLVLKDAAGVGRALAAWAARSPDGYVGSWIDNMTTKLLLPSADRHTHITFDQILELTNEFTWPFCHLQLFLQTSTPPTDQSNNQQAPAADRQPSTLDSLTSAMDRAIDKKNLTWVGIVLSLNVEVVQQLKGRAQSRFLGLIPSPREPLPVNTAGPVPEQSLQMAENLLSVIEALMRGSPPGARQPQLPPEVVIKLSDLWELVANPELDLSAKQQIITRWLPLLLNFITLHTQAFDASKASSDIRARLLVVCAGLMQELDALHGPGAHTRGLAARVFDLGCVLSDNLPEEQRGQCVRALFGTGSGNGGGDGRLRYLLSWAGSGSNGCEGIWVSVRERGRQVAMGGQQQGQVMKDGVGFAVEKLAVPGGLWSGTTTATPGVVVGGNNGGQQQQQQQQTVAGVGGGERLTPFGMRKWDIVHVPTGAVVENDTGLDLSLFEARGQKVWPAKQL</sequence>
<accession>A0A090CF78</accession>
<protein>
    <recommendedName>
        <fullName evidence="4">Mediator of RNA polymerase II transcription subunit 12</fullName>
    </recommendedName>
    <alternativeName>
        <fullName evidence="11">Mediator complex subunit 12</fullName>
    </alternativeName>
</protein>
<keyword evidence="9" id="KW-0539">Nucleus</keyword>
<name>A0A090CF78_PODAN</name>
<keyword evidence="5" id="KW-0678">Repressor</keyword>
<dbReference type="InParanoid" id="A0A090CF78"/>
<evidence type="ECO:0000256" key="3">
    <source>
        <dbReference type="ARBA" id="ARBA00011629"/>
    </source>
</evidence>
<organism evidence="14 15">
    <name type="scientific">Podospora anserina (strain S / ATCC MYA-4624 / DSM 980 / FGSC 10383)</name>
    <name type="common">Pleurage anserina</name>
    <dbReference type="NCBI Taxonomy" id="515849"/>
    <lineage>
        <taxon>Eukaryota</taxon>
        <taxon>Fungi</taxon>
        <taxon>Dikarya</taxon>
        <taxon>Ascomycota</taxon>
        <taxon>Pezizomycotina</taxon>
        <taxon>Sordariomycetes</taxon>
        <taxon>Sordariomycetidae</taxon>
        <taxon>Sordariales</taxon>
        <taxon>Podosporaceae</taxon>
        <taxon>Podospora</taxon>
        <taxon>Podospora anserina</taxon>
    </lineage>
</organism>
<evidence type="ECO:0000256" key="9">
    <source>
        <dbReference type="ARBA" id="ARBA00023242"/>
    </source>
</evidence>
<dbReference type="InterPro" id="IPR019035">
    <property type="entry name" value="Mediator_Med12"/>
</dbReference>
<evidence type="ECO:0000256" key="11">
    <source>
        <dbReference type="ARBA" id="ARBA00032010"/>
    </source>
</evidence>
<dbReference type="SMART" id="SM01281">
    <property type="entry name" value="Med12"/>
    <property type="match status" value="1"/>
</dbReference>
<comment type="subunit">
    <text evidence="3">Component of the SRB8-11 complex, which itself associates with the Mediator complex.</text>
</comment>
<dbReference type="GO" id="GO:0016592">
    <property type="term" value="C:mediator complex"/>
    <property type="evidence" value="ECO:0007669"/>
    <property type="project" value="InterPro"/>
</dbReference>
<evidence type="ECO:0000256" key="10">
    <source>
        <dbReference type="ARBA" id="ARBA00025661"/>
    </source>
</evidence>
<keyword evidence="8" id="KW-0804">Transcription</keyword>
<keyword evidence="7" id="KW-0010">Activator</keyword>
<dbReference type="eggNOG" id="KOG4522">
    <property type="taxonomic scope" value="Eukaryota"/>
</dbReference>
<keyword evidence="6" id="KW-0805">Transcription regulation</keyword>
<feature type="region of interest" description="Disordered" evidence="12">
    <location>
        <begin position="1231"/>
        <end position="1252"/>
    </location>
</feature>
<evidence type="ECO:0000256" key="2">
    <source>
        <dbReference type="ARBA" id="ARBA00010289"/>
    </source>
</evidence>
<evidence type="ECO:0000256" key="4">
    <source>
        <dbReference type="ARBA" id="ARBA00019622"/>
    </source>
</evidence>
<feature type="domain" description="Mediator complex subunit Med12" evidence="13">
    <location>
        <begin position="293"/>
        <end position="356"/>
    </location>
</feature>
<dbReference type="PANTHER" id="PTHR46567:SF1">
    <property type="entry name" value="MEDIATOR OF RNA POLYMERASE II TRANSCRIPTION SUBUNIT 12"/>
    <property type="match status" value="1"/>
</dbReference>
<feature type="region of interest" description="Disordered" evidence="12">
    <location>
        <begin position="1"/>
        <end position="75"/>
    </location>
</feature>
<dbReference type="GO" id="GO:0006357">
    <property type="term" value="P:regulation of transcription by RNA polymerase II"/>
    <property type="evidence" value="ECO:0007669"/>
    <property type="project" value="InterPro"/>
</dbReference>
<evidence type="ECO:0000256" key="7">
    <source>
        <dbReference type="ARBA" id="ARBA00023159"/>
    </source>
</evidence>
<evidence type="ECO:0000256" key="12">
    <source>
        <dbReference type="SAM" id="MobiDB-lite"/>
    </source>
</evidence>
<keyword evidence="15" id="KW-1185">Reference proteome</keyword>
<comment type="subcellular location">
    <subcellularLocation>
        <location evidence="1">Nucleus</location>
    </subcellularLocation>
</comment>
<evidence type="ECO:0000259" key="13">
    <source>
        <dbReference type="SMART" id="SM01281"/>
    </source>
</evidence>
<dbReference type="STRING" id="515849.A0A090CF78"/>
<evidence type="ECO:0000256" key="8">
    <source>
        <dbReference type="ARBA" id="ARBA00023163"/>
    </source>
</evidence>
<dbReference type="EMBL" id="FO904936">
    <property type="protein sequence ID" value="CDP24069.1"/>
    <property type="molecule type" value="Genomic_DNA"/>
</dbReference>
<comment type="function">
    <text evidence="10">Component of the SRB8-11 complex. The SRB8-11 complex is a regulatory module of the Mediator complex which is itself involved in regulation of basal and activated RNA polymerase II-dependent transcription. The SRB8-11 complex may be involved in the transcriptional repression of a subset of genes regulated by Mediator. It may inhibit the association of the Mediator complex with RNA polymerase II to form the holoenzyme complex.</text>
</comment>
<comment type="similarity">
    <text evidence="2">Belongs to the Mediator complex subunit 12 family.</text>
</comment>
<dbReference type="Pfam" id="PF25326">
    <property type="entry name" value="ARM_SRB8"/>
    <property type="match status" value="1"/>
</dbReference>
<evidence type="ECO:0000256" key="6">
    <source>
        <dbReference type="ARBA" id="ARBA00023015"/>
    </source>
</evidence>
<feature type="region of interest" description="Disordered" evidence="12">
    <location>
        <begin position="152"/>
        <end position="177"/>
    </location>
</feature>
<dbReference type="PANTHER" id="PTHR46567">
    <property type="entry name" value="MEDIATOR OF RNA POLYMERASE II TRANSCRIPTION SUBUNIT 12"/>
    <property type="match status" value="1"/>
</dbReference>
<dbReference type="Proteomes" id="UP000001197">
    <property type="component" value="Chromosome 1"/>
</dbReference>
<reference evidence="14 15" key="1">
    <citation type="journal article" date="2008" name="Genome Biol.">
        <title>The genome sequence of the model ascomycete fungus Podospora anserina.</title>
        <authorList>
            <person name="Espagne E."/>
            <person name="Lespinet O."/>
            <person name="Malagnac F."/>
            <person name="Da Silva C."/>
            <person name="Jaillon O."/>
            <person name="Porcel B.M."/>
            <person name="Couloux A."/>
            <person name="Aury J.-M."/>
            <person name="Segurens B."/>
            <person name="Poulain J."/>
            <person name="Anthouard V."/>
            <person name="Grossetete S."/>
            <person name="Khalili H."/>
            <person name="Coppin E."/>
            <person name="Dequard-Chablat M."/>
            <person name="Picard M."/>
            <person name="Contamine V."/>
            <person name="Arnaise S."/>
            <person name="Bourdais A."/>
            <person name="Berteaux-Lecellier V."/>
            <person name="Gautheret D."/>
            <person name="de Vries R.P."/>
            <person name="Battaglia E."/>
            <person name="Coutinho P.M."/>
            <person name="Danchin E.G.J."/>
            <person name="Henrissat B."/>
            <person name="El Khoury R."/>
            <person name="Sainsard-Chanet A."/>
            <person name="Boivin A."/>
            <person name="Pinan-Lucarre B."/>
            <person name="Sellem C.H."/>
            <person name="Debuchy R."/>
            <person name="Wincker P."/>
            <person name="Weissenbach J."/>
            <person name="Silar P."/>
        </authorList>
    </citation>
    <scope>NUCLEOTIDE SEQUENCE [LARGE SCALE GENOMIC DNA]</scope>
    <source>
        <strain evidence="15">S / ATCC MYA-4624 / DSM 980 / FGSC 10383</strain>
    </source>
</reference>
<reference evidence="15" key="2">
    <citation type="journal article" date="2014" name="Genetics">
        <title>Maintaining two mating types: Structure of the mating type locus and its role in heterokaryosis in Podospora anserina.</title>
        <authorList>
            <person name="Grognet P."/>
            <person name="Bidard F."/>
            <person name="Kuchly C."/>
            <person name="Tong L.C.H."/>
            <person name="Coppin E."/>
            <person name="Benkhali J.A."/>
            <person name="Couloux A."/>
            <person name="Wincker P."/>
            <person name="Debuchy R."/>
            <person name="Silar P."/>
        </authorList>
    </citation>
    <scope>GENOME REANNOTATION</scope>
    <source>
        <strain evidence="15">S / ATCC MYA-4624 / DSM 980 / FGSC 10383</strain>
    </source>
</reference>
<dbReference type="InterPro" id="IPR057344">
    <property type="entry name" value="ARM_SRB8"/>
</dbReference>
<evidence type="ECO:0000256" key="1">
    <source>
        <dbReference type="ARBA" id="ARBA00004123"/>
    </source>
</evidence>
<proteinExistence type="inferred from homology"/>
<evidence type="ECO:0000313" key="15">
    <source>
        <dbReference type="Proteomes" id="UP000001197"/>
    </source>
</evidence>
<dbReference type="GO" id="GO:0003712">
    <property type="term" value="F:transcription coregulator activity"/>
    <property type="evidence" value="ECO:0007669"/>
    <property type="project" value="InterPro"/>
</dbReference>
<dbReference type="Pfam" id="PF09497">
    <property type="entry name" value="Med12"/>
    <property type="match status" value="1"/>
</dbReference>
<evidence type="ECO:0000256" key="5">
    <source>
        <dbReference type="ARBA" id="ARBA00022491"/>
    </source>
</evidence>
<evidence type="ECO:0000313" key="14">
    <source>
        <dbReference type="EMBL" id="CDP24069.1"/>
    </source>
</evidence>